<evidence type="ECO:0000313" key="2">
    <source>
        <dbReference type="Proteomes" id="UP000215127"/>
    </source>
</evidence>
<sequence length="168" mass="18966">MSATIILCNTPIYIMTTGSRPPSDPIPARRFTTSAALHAHLRSHKRFVLSWTVFRQHLTDHCAFDSATDAVVYAKEPAFEAKMVRNEAELNEAFREMRNGRGGVGFWVVRGDVFGSKVPVLREEFLAETFFDGEDDQELSESEDERVIKWAKGLVKAEPPISNTTTYK</sequence>
<keyword evidence="2" id="KW-1185">Reference proteome</keyword>
<organism evidence="1 2">
    <name type="scientific">Zymoseptoria tritici (strain ST99CH_3D7)</name>
    <dbReference type="NCBI Taxonomy" id="1276538"/>
    <lineage>
        <taxon>Eukaryota</taxon>
        <taxon>Fungi</taxon>
        <taxon>Dikarya</taxon>
        <taxon>Ascomycota</taxon>
        <taxon>Pezizomycotina</taxon>
        <taxon>Dothideomycetes</taxon>
        <taxon>Dothideomycetidae</taxon>
        <taxon>Mycosphaerellales</taxon>
        <taxon>Mycosphaerellaceae</taxon>
        <taxon>Zymoseptoria</taxon>
    </lineage>
</organism>
<accession>A0A1X7RDX0</accession>
<dbReference type="Proteomes" id="UP000215127">
    <property type="component" value="Chromosome 1"/>
</dbReference>
<gene>
    <name evidence="1" type="ORF">ZT3D7_G771</name>
</gene>
<dbReference type="EMBL" id="LT853692">
    <property type="protein sequence ID" value="SMQ45626.1"/>
    <property type="molecule type" value="Genomic_DNA"/>
</dbReference>
<proteinExistence type="predicted"/>
<name>A0A1X7RDX0_ZYMT9</name>
<reference evidence="1 2" key="1">
    <citation type="submission" date="2016-06" db="EMBL/GenBank/DDBJ databases">
        <authorList>
            <person name="Kjaerup R.B."/>
            <person name="Dalgaard T.S."/>
            <person name="Juul-Madsen H.R."/>
        </authorList>
    </citation>
    <scope>NUCLEOTIDE SEQUENCE [LARGE SCALE GENOMIC DNA]</scope>
</reference>
<evidence type="ECO:0000313" key="1">
    <source>
        <dbReference type="EMBL" id="SMQ45626.1"/>
    </source>
</evidence>
<protein>
    <submittedName>
        <fullName evidence="1">Uncharacterized protein</fullName>
    </submittedName>
</protein>
<dbReference type="AlphaFoldDB" id="A0A1X7RDX0"/>